<keyword evidence="11" id="KW-0943">RNA-mediated gene silencing</keyword>
<dbReference type="STRING" id="1263082.A0A068RJ13"/>
<dbReference type="Pfam" id="PF03368">
    <property type="entry name" value="Dicer_dimer"/>
    <property type="match status" value="1"/>
</dbReference>
<dbReference type="SUPFAM" id="SSF69065">
    <property type="entry name" value="RNase III domain-like"/>
    <property type="match status" value="2"/>
</dbReference>
<proteinExistence type="inferred from homology"/>
<dbReference type="PROSITE" id="PS51327">
    <property type="entry name" value="DICER_DSRBF"/>
    <property type="match status" value="1"/>
</dbReference>
<dbReference type="SMART" id="SM00535">
    <property type="entry name" value="RIBOc"/>
    <property type="match status" value="2"/>
</dbReference>
<feature type="compositionally biased region" description="Polar residues" evidence="15">
    <location>
        <begin position="856"/>
        <end position="866"/>
    </location>
</feature>
<dbReference type="EMBL" id="CBTN010000005">
    <property type="protein sequence ID" value="CDH50158.1"/>
    <property type="molecule type" value="Genomic_DNA"/>
</dbReference>
<evidence type="ECO:0000256" key="11">
    <source>
        <dbReference type="ARBA" id="ARBA00023158"/>
    </source>
</evidence>
<dbReference type="Proteomes" id="UP000027586">
    <property type="component" value="Unassembled WGS sequence"/>
</dbReference>
<feature type="compositionally biased region" description="Basic and acidic residues" evidence="15">
    <location>
        <begin position="818"/>
        <end position="827"/>
    </location>
</feature>
<organism evidence="21 22">
    <name type="scientific">Lichtheimia corymbifera JMRC:FSU:9682</name>
    <dbReference type="NCBI Taxonomy" id="1263082"/>
    <lineage>
        <taxon>Eukaryota</taxon>
        <taxon>Fungi</taxon>
        <taxon>Fungi incertae sedis</taxon>
        <taxon>Mucoromycota</taxon>
        <taxon>Mucoromycotina</taxon>
        <taxon>Mucoromycetes</taxon>
        <taxon>Mucorales</taxon>
        <taxon>Lichtheimiaceae</taxon>
        <taxon>Lichtheimia</taxon>
    </lineage>
</organism>
<dbReference type="Pfam" id="PF00271">
    <property type="entry name" value="Helicase_C"/>
    <property type="match status" value="1"/>
</dbReference>
<evidence type="ECO:0000256" key="10">
    <source>
        <dbReference type="ARBA" id="ARBA00022884"/>
    </source>
</evidence>
<dbReference type="PROSITE" id="PS50821">
    <property type="entry name" value="PAZ"/>
    <property type="match status" value="1"/>
</dbReference>
<evidence type="ECO:0000256" key="2">
    <source>
        <dbReference type="ARBA" id="ARBA00001946"/>
    </source>
</evidence>
<dbReference type="FunFam" id="3.40.50.300:FF:000628">
    <property type="entry name" value="Endoribonuclease Dicer"/>
    <property type="match status" value="1"/>
</dbReference>
<dbReference type="PROSITE" id="PS51194">
    <property type="entry name" value="HELICASE_CTER"/>
    <property type="match status" value="1"/>
</dbReference>
<dbReference type="GO" id="GO:0003677">
    <property type="term" value="F:DNA binding"/>
    <property type="evidence" value="ECO:0007669"/>
    <property type="project" value="InterPro"/>
</dbReference>
<evidence type="ECO:0000313" key="22">
    <source>
        <dbReference type="Proteomes" id="UP000027586"/>
    </source>
</evidence>
<dbReference type="InterPro" id="IPR000999">
    <property type="entry name" value="RNase_III_dom"/>
</dbReference>
<dbReference type="PANTHER" id="PTHR14950:SF37">
    <property type="entry name" value="ENDORIBONUCLEASE DICER"/>
    <property type="match status" value="1"/>
</dbReference>
<keyword evidence="22" id="KW-1185">Reference proteome</keyword>
<keyword evidence="4" id="KW-0677">Repeat</keyword>
<evidence type="ECO:0000256" key="1">
    <source>
        <dbReference type="ARBA" id="ARBA00001936"/>
    </source>
</evidence>
<feature type="domain" description="Dicer dsRNA-binding fold" evidence="20">
    <location>
        <begin position="619"/>
        <end position="709"/>
    </location>
</feature>
<comment type="cofactor">
    <cofactor evidence="2">
        <name>Mg(2+)</name>
        <dbReference type="ChEBI" id="CHEBI:18420"/>
    </cofactor>
</comment>
<evidence type="ECO:0000313" key="21">
    <source>
        <dbReference type="EMBL" id="CDH50158.1"/>
    </source>
</evidence>
<dbReference type="Gene3D" id="3.40.50.300">
    <property type="entry name" value="P-loop containing nucleotide triphosphate hydrolases"/>
    <property type="match status" value="2"/>
</dbReference>
<dbReference type="InterPro" id="IPR003100">
    <property type="entry name" value="PAZ_dom"/>
</dbReference>
<dbReference type="CDD" id="cd00593">
    <property type="entry name" value="RIBOc"/>
    <property type="match status" value="2"/>
</dbReference>
<comment type="caution">
    <text evidence="21">The sequence shown here is derived from an EMBL/GenBank/DDBJ whole genome shotgun (WGS) entry which is preliminary data.</text>
</comment>
<evidence type="ECO:0000256" key="15">
    <source>
        <dbReference type="SAM" id="MobiDB-lite"/>
    </source>
</evidence>
<keyword evidence="9" id="KW-0460">Magnesium</keyword>
<keyword evidence="12" id="KW-0464">Manganese</keyword>
<dbReference type="InterPro" id="IPR038248">
    <property type="entry name" value="Dicer_dimer_sf"/>
</dbReference>
<evidence type="ECO:0000259" key="20">
    <source>
        <dbReference type="PROSITE" id="PS51327"/>
    </source>
</evidence>
<dbReference type="GO" id="GO:0046872">
    <property type="term" value="F:metal ion binding"/>
    <property type="evidence" value="ECO:0007669"/>
    <property type="project" value="UniProtKB-KW"/>
</dbReference>
<keyword evidence="5" id="KW-0547">Nucleotide-binding</keyword>
<comment type="cofactor">
    <cofactor evidence="1">
        <name>Mn(2+)</name>
        <dbReference type="ChEBI" id="CHEBI:29035"/>
    </cofactor>
</comment>
<dbReference type="CDD" id="cd18802">
    <property type="entry name" value="SF2_C_dicer"/>
    <property type="match status" value="1"/>
</dbReference>
<dbReference type="GO" id="GO:0031047">
    <property type="term" value="P:regulatory ncRNA-mediated gene silencing"/>
    <property type="evidence" value="ECO:0007669"/>
    <property type="project" value="UniProtKB-KW"/>
</dbReference>
<dbReference type="SUPFAM" id="SSF52540">
    <property type="entry name" value="P-loop containing nucleoside triphosphate hydrolases"/>
    <property type="match status" value="1"/>
</dbReference>
<evidence type="ECO:0000256" key="12">
    <source>
        <dbReference type="ARBA" id="ARBA00023211"/>
    </source>
</evidence>
<evidence type="ECO:0000259" key="17">
    <source>
        <dbReference type="PROSITE" id="PS50821"/>
    </source>
</evidence>
<dbReference type="FunFam" id="3.30.160.380:FF:000001">
    <property type="entry name" value="Endoribonuclease dicer-like 1"/>
    <property type="match status" value="1"/>
</dbReference>
<evidence type="ECO:0000259" key="16">
    <source>
        <dbReference type="PROSITE" id="PS50142"/>
    </source>
</evidence>
<dbReference type="InterPro" id="IPR001650">
    <property type="entry name" value="Helicase_C-like"/>
</dbReference>
<evidence type="ECO:0000256" key="13">
    <source>
        <dbReference type="ARBA" id="ARBA00035116"/>
    </source>
</evidence>
<dbReference type="Pfam" id="PF04851">
    <property type="entry name" value="ResIII"/>
    <property type="match status" value="1"/>
</dbReference>
<dbReference type="InterPro" id="IPR005034">
    <property type="entry name" value="Dicer_dimerisation"/>
</dbReference>
<dbReference type="GO" id="GO:0004386">
    <property type="term" value="F:helicase activity"/>
    <property type="evidence" value="ECO:0007669"/>
    <property type="project" value="UniProtKB-KW"/>
</dbReference>
<evidence type="ECO:0000256" key="7">
    <source>
        <dbReference type="ARBA" id="ARBA00022806"/>
    </source>
</evidence>
<dbReference type="SMART" id="SM00490">
    <property type="entry name" value="HELICc"/>
    <property type="match status" value="1"/>
</dbReference>
<dbReference type="PANTHER" id="PTHR14950">
    <property type="entry name" value="DICER-RELATED"/>
    <property type="match status" value="1"/>
</dbReference>
<reference evidence="21" key="1">
    <citation type="submission" date="2013-08" db="EMBL/GenBank/DDBJ databases">
        <title>Gene expansion shapes genome architecture in the human pathogen Lichtheimia corymbifera: an evolutionary genomics analysis in the ancient terrestrial Mucorales (Mucoromycotina).</title>
        <authorList>
            <person name="Schwartze V.U."/>
            <person name="Winter S."/>
            <person name="Shelest E."/>
            <person name="Marcet-Houben M."/>
            <person name="Horn F."/>
            <person name="Wehner S."/>
            <person name="Hoffmann K."/>
            <person name="Riege K."/>
            <person name="Sammeth M."/>
            <person name="Nowrousian M."/>
            <person name="Valiante V."/>
            <person name="Linde J."/>
            <person name="Jacobsen I.D."/>
            <person name="Marz M."/>
            <person name="Brakhage A.A."/>
            <person name="Gabaldon T."/>
            <person name="Bocker S."/>
            <person name="Voigt K."/>
        </authorList>
    </citation>
    <scope>NUCLEOTIDE SEQUENCE [LARGE SCALE GENOMIC DNA]</scope>
    <source>
        <strain evidence="21">FSU 9682</strain>
    </source>
</reference>
<evidence type="ECO:0000256" key="3">
    <source>
        <dbReference type="ARBA" id="ARBA00022723"/>
    </source>
</evidence>
<dbReference type="PROSITE" id="PS50142">
    <property type="entry name" value="RNASE_3_2"/>
    <property type="match status" value="2"/>
</dbReference>
<sequence length="1628" mass="186030">MAPPTATDEPPSLVNTMDTNGATNINDVDAKDLSRFIDPEFLDAKPDKRTRTVEQALTQEKEELEDPPDLLDDFEVEENTRPLALQPREYQYELYLKAVEENVIAVLDTGSGKTLIAVMLIKTIAAQEREERMKRRHTKLTFFLVDRVPLVFQQTEVIATNCDVNVKAMCGQMDVDNWTEKQWRQIFEENDVCVMTAQIFLDTLRHGYVHMDKVNLIIFDECHHATKRHPYNLIMQEFYHHIPANEDRPKIFGMTASPMHAKSGVQYSAMQLERNLDSRIYTATNVQQLLESVNRPKEVSLYYAASRGYERTPLTTRISEKIGVIDRYRRCFDVAAHVLDHLGPWCCDRLWRYMLEAVDGRVLIDLEDVPKEQMEEENRALSEAYKMTENAAPDNPDFFNSDLFTGKVQKLLHVLRTCALGMNDFCGIIFVERRHTAVALYLLIQACHFFADHNMRCDVLIGHGTKEDGDVQMKFKDQNSTIKRFRNGELNLLIATNVAEEGLDIQPCNIVIRFDFFNTLIGYIQSRGRARQPNSKYVILMEENNESQKSRLDEFRDLESEMKDFCRELPDERNMASKYADSMYPDDEYYESDDDDDEFSLEHMHIVLETKATVTLHSSVPLIHRYCGSLPSDSFTILQPVFEIYPTADGFSCTLRLPSNAAVKEVHSEIARTKARAKRLAALKACRLLHSRGALDNHLMPKAQKREMLGEMAPQYDENGFIIGSRRRRGVYEKCSPRFWEREQEEEEDQEEETADEKKEALMLNTKPSVIEKRLRVNQDNPPTGDDNSSNDQLVPTQPDGNGCLVPEPAHPNGANETKAESPKVDDPMVVDSKPNGSVSPKAEESIVVDPKPNGDVTQGSNSTATKDVDTSEESEEPPADIGPGPFDVWITSINLEPPNTMIIPVRRLVLVTWKPLPTIPEFPFFSKGTPFTCSFKSDPASCTVDRETIDLLADFTLRLTSSITNKNFECPLIDFPYFLAPLKSMHDGNVQYTLSSSSFQESVDWEGIRRTIHFKGEPVDVDNLEQSIHDRIIIDSFDSSRRYLVRDIRNDLHPFSPVPSDMNIRETGFETFAAFYQETWNAKVTKPDQPLVQVQRINKVMNYMMAVETVAPIEKKRTATFVVPEFCILFPINASIYQSAMFLPSLMSRLDSYLLVKEATQRYDLPVKDDLILEAYTTPSASMAMNYERLETLGDSLLKFLATIRLYINFPFSNEGELHCLRIRVICNRALYRAAKRLKIFRYVTSHAFNRRYWRPHHFTTPKDTPDTLKEVRRHMLSDKTLADIVEATLGAAYLSSGLEGGLKTAIAMQIPFDEIQQWSDFTPTFLQNRDKVPARAEARALRSLSISRVQELTGYTFNTPLLVVEALTHASLPNSTAPCYQRLEFLGDAILDFLVIRYLFTKYPEADPGMITDLKDSCVNNHVLSIICVENMLHTQIIHYSGRLVRSIEEFCKEVEDMKKDGRAVGEYWRDLMIPKVLSDVVESMLGAIFVDAGFNLAPVEKLFEKWMHPLFDKHVTPDTLQVHPLRRLTTDLQRLGCEGFMLRNFTTESNAHDSQKCVIFLHDQPLASGSSDNVKAARRNAATKAVARLQDDPEIVNRICDCGILRRKRKKVVYVSDDEEIEVEK</sequence>
<dbReference type="Pfam" id="PF02170">
    <property type="entry name" value="PAZ"/>
    <property type="match status" value="1"/>
</dbReference>
<dbReference type="PROSITE" id="PS00517">
    <property type="entry name" value="RNASE_3_1"/>
    <property type="match status" value="1"/>
</dbReference>
<dbReference type="GO" id="GO:0003723">
    <property type="term" value="F:RNA binding"/>
    <property type="evidence" value="ECO:0007669"/>
    <property type="project" value="UniProtKB-UniRule"/>
</dbReference>
<dbReference type="InterPro" id="IPR027417">
    <property type="entry name" value="P-loop_NTPase"/>
</dbReference>
<dbReference type="GO" id="GO:0006396">
    <property type="term" value="P:RNA processing"/>
    <property type="evidence" value="ECO:0007669"/>
    <property type="project" value="InterPro"/>
</dbReference>
<dbReference type="FunFam" id="1.10.1520.10:FF:000004">
    <property type="entry name" value="Endoribonuclease dicer-like 1"/>
    <property type="match status" value="1"/>
</dbReference>
<evidence type="ECO:0000256" key="8">
    <source>
        <dbReference type="ARBA" id="ARBA00022840"/>
    </source>
</evidence>
<feature type="region of interest" description="Disordered" evidence="15">
    <location>
        <begin position="1"/>
        <end position="25"/>
    </location>
</feature>
<dbReference type="GO" id="GO:0004525">
    <property type="term" value="F:ribonuclease III activity"/>
    <property type="evidence" value="ECO:0007669"/>
    <property type="project" value="InterPro"/>
</dbReference>
<dbReference type="InterPro" id="IPR014001">
    <property type="entry name" value="Helicase_ATP-bd"/>
</dbReference>
<dbReference type="SMART" id="SM00949">
    <property type="entry name" value="PAZ"/>
    <property type="match status" value="1"/>
</dbReference>
<protein>
    <submittedName>
        <fullName evidence="21">Dicer-like protein</fullName>
    </submittedName>
</protein>
<dbReference type="Gene3D" id="1.10.1520.10">
    <property type="entry name" value="Ribonuclease III domain"/>
    <property type="match status" value="2"/>
</dbReference>
<feature type="compositionally biased region" description="Polar residues" evidence="15">
    <location>
        <begin position="13"/>
        <end position="25"/>
    </location>
</feature>
<evidence type="ECO:0000256" key="5">
    <source>
        <dbReference type="ARBA" id="ARBA00022741"/>
    </source>
</evidence>
<evidence type="ECO:0000256" key="14">
    <source>
        <dbReference type="PROSITE-ProRule" id="PRU00657"/>
    </source>
</evidence>
<dbReference type="CDD" id="cd18034">
    <property type="entry name" value="DEXHc_dicer"/>
    <property type="match status" value="1"/>
</dbReference>
<keyword evidence="3" id="KW-0479">Metal-binding</keyword>
<gene>
    <name evidence="21" type="ORF">LCOR_01880.1</name>
</gene>
<feature type="domain" description="RNase III" evidence="16">
    <location>
        <begin position="1348"/>
        <end position="1496"/>
    </location>
</feature>
<evidence type="ECO:0000256" key="4">
    <source>
        <dbReference type="ARBA" id="ARBA00022737"/>
    </source>
</evidence>
<feature type="compositionally biased region" description="Polar residues" evidence="15">
    <location>
        <begin position="778"/>
        <end position="800"/>
    </location>
</feature>
<name>A0A068RJ13_9FUNG</name>
<evidence type="ECO:0000256" key="9">
    <source>
        <dbReference type="ARBA" id="ARBA00022842"/>
    </source>
</evidence>
<evidence type="ECO:0000259" key="19">
    <source>
        <dbReference type="PROSITE" id="PS51194"/>
    </source>
</evidence>
<comment type="similarity">
    <text evidence="13 14">Belongs to the helicase family. Dicer subfamily.</text>
</comment>
<keyword evidence="7" id="KW-0347">Helicase</keyword>
<feature type="domain" description="Helicase ATP-binding" evidence="18">
    <location>
        <begin position="94"/>
        <end position="276"/>
    </location>
</feature>
<dbReference type="PROSITE" id="PS51192">
    <property type="entry name" value="HELICASE_ATP_BIND_1"/>
    <property type="match status" value="1"/>
</dbReference>
<feature type="domain" description="RNase III" evidence="16">
    <location>
        <begin position="1148"/>
        <end position="1299"/>
    </location>
</feature>
<keyword evidence="6" id="KW-0378">Hydrolase</keyword>
<dbReference type="Pfam" id="PF00636">
    <property type="entry name" value="Ribonuclease_3"/>
    <property type="match status" value="2"/>
</dbReference>
<keyword evidence="10 14" id="KW-0694">RNA-binding</keyword>
<dbReference type="InterPro" id="IPR036389">
    <property type="entry name" value="RNase_III_sf"/>
</dbReference>
<feature type="region of interest" description="Disordered" evidence="15">
    <location>
        <begin position="740"/>
        <end position="886"/>
    </location>
</feature>
<dbReference type="OrthoDB" id="416741at2759"/>
<evidence type="ECO:0000256" key="6">
    <source>
        <dbReference type="ARBA" id="ARBA00022801"/>
    </source>
</evidence>
<dbReference type="SMART" id="SM00487">
    <property type="entry name" value="DEXDc"/>
    <property type="match status" value="1"/>
</dbReference>
<dbReference type="InterPro" id="IPR006935">
    <property type="entry name" value="Helicase/UvrB_N"/>
</dbReference>
<dbReference type="Gene3D" id="2.170.260.10">
    <property type="entry name" value="paz domain"/>
    <property type="match status" value="1"/>
</dbReference>
<dbReference type="Gene3D" id="3.30.160.380">
    <property type="entry name" value="Dicer dimerisation domain"/>
    <property type="match status" value="1"/>
</dbReference>
<dbReference type="GO" id="GO:0005524">
    <property type="term" value="F:ATP binding"/>
    <property type="evidence" value="ECO:0007669"/>
    <property type="project" value="UniProtKB-KW"/>
</dbReference>
<feature type="domain" description="PAZ" evidence="17">
    <location>
        <begin position="1011"/>
        <end position="1132"/>
    </location>
</feature>
<feature type="domain" description="Helicase C-terminal" evidence="19">
    <location>
        <begin position="407"/>
        <end position="570"/>
    </location>
</feature>
<accession>A0A068RJ13</accession>
<evidence type="ECO:0000259" key="18">
    <source>
        <dbReference type="PROSITE" id="PS51192"/>
    </source>
</evidence>
<dbReference type="VEuPathDB" id="FungiDB:LCOR_01880.1"/>
<keyword evidence="8" id="KW-0067">ATP-binding</keyword>
<feature type="compositionally biased region" description="Acidic residues" evidence="15">
    <location>
        <begin position="743"/>
        <end position="755"/>
    </location>
</feature>